<proteinExistence type="predicted"/>
<dbReference type="OrthoDB" id="5242854at2"/>
<evidence type="ECO:0000259" key="2">
    <source>
        <dbReference type="Pfam" id="PF20791"/>
    </source>
</evidence>
<evidence type="ECO:0000259" key="1">
    <source>
        <dbReference type="Pfam" id="PF01643"/>
    </source>
</evidence>
<sequence length="246" mass="27067">MPELPAVELLPLPSAGRVYTDRRKVRLGDVDRRGRLRLDATARYLQDIATDDASDADLDRRFGWLVRRTLIETTTPAMLGETVDVATWCTGLGRSWAERRSSISGERGARIDTVSLWVQIDVATGKPSRVVDDFRSAYGQAAAGRTVSARLSVPPPDGDERREPWTIRRTDLDPFEHVNNAANWEFVEHAAALDESGRVGRAEMEYLQPVVLADDVAVCGPADGGAGNYHLVRGDDVLSAARWTPS</sequence>
<dbReference type="Pfam" id="PF20791">
    <property type="entry name" value="Acyl-ACP_TE_C"/>
    <property type="match status" value="1"/>
</dbReference>
<dbReference type="SUPFAM" id="SSF54637">
    <property type="entry name" value="Thioesterase/thiol ester dehydrase-isomerase"/>
    <property type="match status" value="2"/>
</dbReference>
<accession>A0A6C7E6W9</accession>
<evidence type="ECO:0000313" key="3">
    <source>
        <dbReference type="EMBL" id="BAN02507.1"/>
    </source>
</evidence>
<dbReference type="EMBL" id="AP012057">
    <property type="protein sequence ID" value="BAN02507.1"/>
    <property type="molecule type" value="Genomic_DNA"/>
</dbReference>
<dbReference type="Gene3D" id="3.10.129.10">
    <property type="entry name" value="Hotdog Thioesterase"/>
    <property type="match status" value="1"/>
</dbReference>
<dbReference type="InterPro" id="IPR049427">
    <property type="entry name" value="Acyl-ACP_TE_C"/>
</dbReference>
<feature type="domain" description="Acyl-ACP thioesterase N-terminal hotdog" evidence="1">
    <location>
        <begin position="17"/>
        <end position="138"/>
    </location>
</feature>
<dbReference type="InterPro" id="IPR002864">
    <property type="entry name" value="Acyl-ACP_thioesterase_NHD"/>
</dbReference>
<name>A0A6C7E6W9_ILUCY</name>
<dbReference type="GO" id="GO:0006633">
    <property type="term" value="P:fatty acid biosynthetic process"/>
    <property type="evidence" value="ECO:0007669"/>
    <property type="project" value="InterPro"/>
</dbReference>
<keyword evidence="4" id="KW-1185">Reference proteome</keyword>
<protein>
    <recommendedName>
        <fullName evidence="5">Acyl-ACP thioesterase</fullName>
    </recommendedName>
</protein>
<dbReference type="GO" id="GO:0016790">
    <property type="term" value="F:thiolester hydrolase activity"/>
    <property type="evidence" value="ECO:0007669"/>
    <property type="project" value="InterPro"/>
</dbReference>
<evidence type="ECO:0000313" key="4">
    <source>
        <dbReference type="Proteomes" id="UP000011863"/>
    </source>
</evidence>
<reference evidence="3 4" key="1">
    <citation type="journal article" date="2013" name="Int. J. Syst. Evol. Microbiol.">
        <title>Ilumatobacter nonamiense sp. nov. and Ilumatobacter coccineum sp. nov., isolated from seashore sand.</title>
        <authorList>
            <person name="Matsumoto A."/>
            <person name="Kasai H."/>
            <person name="Matsuo Y."/>
            <person name="Shizuri Y."/>
            <person name="Ichikawa N."/>
            <person name="Fujita N."/>
            <person name="Omura S."/>
            <person name="Takahashi Y."/>
        </authorList>
    </citation>
    <scope>NUCLEOTIDE SEQUENCE [LARGE SCALE GENOMIC DNA]</scope>
    <source>
        <strain evidence="4">NBRC 103263 / KCTC 29153 / YM16-304</strain>
    </source>
</reference>
<dbReference type="Proteomes" id="UP000011863">
    <property type="component" value="Chromosome"/>
</dbReference>
<dbReference type="InterPro" id="IPR029069">
    <property type="entry name" value="HotDog_dom_sf"/>
</dbReference>
<organism evidence="3 4">
    <name type="scientific">Ilumatobacter coccineus (strain NBRC 103263 / KCTC 29153 / YM16-304)</name>
    <dbReference type="NCBI Taxonomy" id="1313172"/>
    <lineage>
        <taxon>Bacteria</taxon>
        <taxon>Bacillati</taxon>
        <taxon>Actinomycetota</taxon>
        <taxon>Acidimicrobiia</taxon>
        <taxon>Acidimicrobiales</taxon>
        <taxon>Ilumatobacteraceae</taxon>
        <taxon>Ilumatobacter</taxon>
    </lineage>
</organism>
<dbReference type="Pfam" id="PF01643">
    <property type="entry name" value="Acyl-ACP_TE"/>
    <property type="match status" value="1"/>
</dbReference>
<dbReference type="AlphaFoldDB" id="A0A6C7E6W9"/>
<feature type="domain" description="Acyl-ACP thioesterase-like C-terminal" evidence="2">
    <location>
        <begin position="160"/>
        <end position="217"/>
    </location>
</feature>
<gene>
    <name evidence="3" type="ORF">YM304_21930</name>
</gene>
<evidence type="ECO:0008006" key="5">
    <source>
        <dbReference type="Google" id="ProtNLM"/>
    </source>
</evidence>
<dbReference type="KEGG" id="aym:YM304_21930"/>
<dbReference type="RefSeq" id="WP_015441754.1">
    <property type="nucleotide sequence ID" value="NC_020520.1"/>
</dbReference>